<protein>
    <submittedName>
        <fullName evidence="2">ATP/GTP-binding protein</fullName>
    </submittedName>
</protein>
<dbReference type="Gene3D" id="2.120.10.30">
    <property type="entry name" value="TolB, C-terminal domain"/>
    <property type="match status" value="1"/>
</dbReference>
<organism evidence="2 5">
    <name type="scientific">Methylopila capsulata</name>
    <dbReference type="NCBI Taxonomy" id="61654"/>
    <lineage>
        <taxon>Bacteria</taxon>
        <taxon>Pseudomonadati</taxon>
        <taxon>Pseudomonadota</taxon>
        <taxon>Alphaproteobacteria</taxon>
        <taxon>Hyphomicrobiales</taxon>
        <taxon>Methylopilaceae</taxon>
        <taxon>Methylopila</taxon>
    </lineage>
</organism>
<sequence length="286" mass="29643">MSVRPIVLALALAVLASPAAAAEPRKLWEIGDLRQPESVLPASDGFLYVSLVAGSMTEKDGVGFIAKTTVDGRMIEPEWISGLNAPKGMALVGGKLYVADIDELVEIDVASAKVANRYPVEGAGFLNDVVATPDGRVLVSDTAKNVIFALKDGAMTRFAEGPELNGPNGLAIEGDRLIIAGFGPFVDGKPTSEGHLVELPLSDGKARPLGSGAPIGALDGLVVLGGGGYLATDYLKGPLYLIDATGKHEQLLSLSPGSADLSYDAASKTAVLPLNHEGKLVAYRLD</sequence>
<feature type="signal peptide" evidence="1">
    <location>
        <begin position="1"/>
        <end position="21"/>
    </location>
</feature>
<dbReference type="RefSeq" id="WP_204950102.1">
    <property type="nucleotide sequence ID" value="NZ_BSFF01000001.1"/>
</dbReference>
<evidence type="ECO:0000313" key="4">
    <source>
        <dbReference type="Proteomes" id="UP000758856"/>
    </source>
</evidence>
<dbReference type="AlphaFoldDB" id="A0A9W6MQZ3"/>
<evidence type="ECO:0000256" key="1">
    <source>
        <dbReference type="SAM" id="SignalP"/>
    </source>
</evidence>
<name>A0A9W6MQZ3_9HYPH</name>
<gene>
    <name evidence="2" type="ORF">GCM10008170_07810</name>
    <name evidence="3" type="ORF">JOD31_001927</name>
</gene>
<dbReference type="Proteomes" id="UP000758856">
    <property type="component" value="Unassembled WGS sequence"/>
</dbReference>
<evidence type="ECO:0000313" key="5">
    <source>
        <dbReference type="Proteomes" id="UP001143400"/>
    </source>
</evidence>
<proteinExistence type="predicted"/>
<evidence type="ECO:0000313" key="2">
    <source>
        <dbReference type="EMBL" id="GLK54762.1"/>
    </source>
</evidence>
<evidence type="ECO:0000313" key="3">
    <source>
        <dbReference type="EMBL" id="MBM7851702.1"/>
    </source>
</evidence>
<keyword evidence="4" id="KW-1185">Reference proteome</keyword>
<accession>A0A9W6MQZ3</accession>
<dbReference type="InterPro" id="IPR011042">
    <property type="entry name" value="6-blade_b-propeller_TolB-like"/>
</dbReference>
<feature type="chain" id="PRO_5040841892" evidence="1">
    <location>
        <begin position="22"/>
        <end position="286"/>
    </location>
</feature>
<reference evidence="2" key="3">
    <citation type="submission" date="2023-01" db="EMBL/GenBank/DDBJ databases">
        <authorList>
            <person name="Sun Q."/>
            <person name="Evtushenko L."/>
        </authorList>
    </citation>
    <scope>NUCLEOTIDE SEQUENCE</scope>
    <source>
        <strain evidence="2">VKM B-1606</strain>
    </source>
</reference>
<keyword evidence="1" id="KW-0732">Signal</keyword>
<dbReference type="SUPFAM" id="SSF63829">
    <property type="entry name" value="Calcium-dependent phosphotriesterase"/>
    <property type="match status" value="1"/>
</dbReference>
<reference evidence="3 4" key="2">
    <citation type="submission" date="2021-01" db="EMBL/GenBank/DDBJ databases">
        <title>Genomic Encyclopedia of Type Strains, Phase IV (KMG-IV): sequencing the most valuable type-strain genomes for metagenomic binning, comparative biology and taxonomic classification.</title>
        <authorList>
            <person name="Goeker M."/>
        </authorList>
    </citation>
    <scope>NUCLEOTIDE SEQUENCE [LARGE SCALE GENOMIC DNA]</scope>
    <source>
        <strain evidence="3 4">DSM 6130</strain>
    </source>
</reference>
<comment type="caution">
    <text evidence="2">The sequence shown here is derived from an EMBL/GenBank/DDBJ whole genome shotgun (WGS) entry which is preliminary data.</text>
</comment>
<reference evidence="2" key="1">
    <citation type="journal article" date="2014" name="Int. J. Syst. Evol. Microbiol.">
        <title>Complete genome sequence of Corynebacterium casei LMG S-19264T (=DSM 44701T), isolated from a smear-ripened cheese.</title>
        <authorList>
            <consortium name="US DOE Joint Genome Institute (JGI-PGF)"/>
            <person name="Walter F."/>
            <person name="Albersmeier A."/>
            <person name="Kalinowski J."/>
            <person name="Ruckert C."/>
        </authorList>
    </citation>
    <scope>NUCLEOTIDE SEQUENCE</scope>
    <source>
        <strain evidence="2">VKM B-1606</strain>
    </source>
</reference>
<dbReference type="EMBL" id="BSFF01000001">
    <property type="protein sequence ID" value="GLK54762.1"/>
    <property type="molecule type" value="Genomic_DNA"/>
</dbReference>
<dbReference type="EMBL" id="JAFBCY010000002">
    <property type="protein sequence ID" value="MBM7851702.1"/>
    <property type="molecule type" value="Genomic_DNA"/>
</dbReference>
<dbReference type="Proteomes" id="UP001143400">
    <property type="component" value="Unassembled WGS sequence"/>
</dbReference>